<evidence type="ECO:0000256" key="1">
    <source>
        <dbReference type="SAM" id="MobiDB-lite"/>
    </source>
</evidence>
<reference evidence="2" key="1">
    <citation type="submission" date="2022-08" db="UniProtKB">
        <authorList>
            <consortium name="EnsemblMetazoa"/>
        </authorList>
    </citation>
    <scope>IDENTIFICATION</scope>
</reference>
<dbReference type="Proteomes" id="UP000075882">
    <property type="component" value="Unassembled WGS sequence"/>
</dbReference>
<dbReference type="VEuPathDB" id="VectorBase:ACON2_032691"/>
<proteinExistence type="predicted"/>
<feature type="region of interest" description="Disordered" evidence="1">
    <location>
        <begin position="31"/>
        <end position="57"/>
    </location>
</feature>
<feature type="compositionally biased region" description="Basic and acidic residues" evidence="1">
    <location>
        <begin position="168"/>
        <end position="184"/>
    </location>
</feature>
<accession>A0A8W7P4Y7</accession>
<dbReference type="EnsemblMetazoa" id="ACOM024937-RA">
    <property type="protein sequence ID" value="ACOM024937-PA.1"/>
    <property type="gene ID" value="ACOM024937"/>
</dbReference>
<feature type="region of interest" description="Disordered" evidence="1">
    <location>
        <begin position="156"/>
        <end position="184"/>
    </location>
</feature>
<name>A0A8W7P4Y7_ANOCL</name>
<sequence>MVVLPRLPVCVFNSLAIQLCFFPPIASSRSAGTGHNMSVADGNSTEEGDSVSGGRNPAMTGVGCYKNYKHSAGPRKRVNSQNESFAQPMMGASLDTEAAPPYSPSMQHHSMVANDMDAGEEQQLIMQETPQHEPPVMMATRARNLSTDNEPISLRCLGGSSSRTGVHGYEHGRTTGGKEAEIEL</sequence>
<feature type="compositionally biased region" description="Polar residues" evidence="1">
    <location>
        <begin position="31"/>
        <end position="43"/>
    </location>
</feature>
<organism evidence="2">
    <name type="scientific">Anopheles coluzzii</name>
    <name type="common">African malaria mosquito</name>
    <dbReference type="NCBI Taxonomy" id="1518534"/>
    <lineage>
        <taxon>Eukaryota</taxon>
        <taxon>Metazoa</taxon>
        <taxon>Ecdysozoa</taxon>
        <taxon>Arthropoda</taxon>
        <taxon>Hexapoda</taxon>
        <taxon>Insecta</taxon>
        <taxon>Pterygota</taxon>
        <taxon>Neoptera</taxon>
        <taxon>Endopterygota</taxon>
        <taxon>Diptera</taxon>
        <taxon>Nematocera</taxon>
        <taxon>Culicoidea</taxon>
        <taxon>Culicidae</taxon>
        <taxon>Anophelinae</taxon>
        <taxon>Anopheles</taxon>
    </lineage>
</organism>
<evidence type="ECO:0000313" key="2">
    <source>
        <dbReference type="EnsemblMetazoa" id="ACOM024937-PA.1"/>
    </source>
</evidence>
<dbReference type="AlphaFoldDB" id="A0A8W7P4Y7"/>
<protein>
    <submittedName>
        <fullName evidence="2">Uncharacterized protein</fullName>
    </submittedName>
</protein>